<feature type="domain" description="Cytochrome b561" evidence="8">
    <location>
        <begin position="10"/>
        <end position="64"/>
    </location>
</feature>
<evidence type="ECO:0000256" key="6">
    <source>
        <dbReference type="ARBA" id="ARBA00023136"/>
    </source>
</evidence>
<evidence type="ECO:0000259" key="8">
    <source>
        <dbReference type="Pfam" id="PF03188"/>
    </source>
</evidence>
<dbReference type="Gene3D" id="1.20.120.1770">
    <property type="match status" value="1"/>
</dbReference>
<dbReference type="Proteomes" id="UP001233999">
    <property type="component" value="Unassembled WGS sequence"/>
</dbReference>
<evidence type="ECO:0000256" key="7">
    <source>
        <dbReference type="SAM" id="Phobius"/>
    </source>
</evidence>
<feature type="transmembrane region" description="Helical" evidence="7">
    <location>
        <begin position="39"/>
        <end position="62"/>
    </location>
</feature>
<keyword evidence="5 7" id="KW-1133">Transmembrane helix</keyword>
<dbReference type="GO" id="GO:0016020">
    <property type="term" value="C:membrane"/>
    <property type="evidence" value="ECO:0007669"/>
    <property type="project" value="UniProtKB-SubCell"/>
</dbReference>
<gene>
    <name evidence="9" type="ORF">L9F63_023537</name>
</gene>
<reference evidence="9" key="1">
    <citation type="journal article" date="2023" name="IScience">
        <title>Live-bearing cockroach genome reveals convergent evolutionary mechanisms linked to viviparity in insects and beyond.</title>
        <authorList>
            <person name="Fouks B."/>
            <person name="Harrison M.C."/>
            <person name="Mikhailova A.A."/>
            <person name="Marchal E."/>
            <person name="English S."/>
            <person name="Carruthers M."/>
            <person name="Jennings E.C."/>
            <person name="Chiamaka E.L."/>
            <person name="Frigard R.A."/>
            <person name="Pippel M."/>
            <person name="Attardo G.M."/>
            <person name="Benoit J.B."/>
            <person name="Bornberg-Bauer E."/>
            <person name="Tobe S.S."/>
        </authorList>
    </citation>
    <scope>NUCLEOTIDE SEQUENCE</scope>
    <source>
        <strain evidence="9">Stay&amp;Tobe</strain>
    </source>
</reference>
<feature type="transmembrane region" description="Helical" evidence="7">
    <location>
        <begin position="6"/>
        <end position="27"/>
    </location>
</feature>
<dbReference type="EMBL" id="JASPKZ010007959">
    <property type="protein sequence ID" value="KAJ9581287.1"/>
    <property type="molecule type" value="Genomic_DNA"/>
</dbReference>
<keyword evidence="6 7" id="KW-0472">Membrane</keyword>
<comment type="subcellular location">
    <subcellularLocation>
        <location evidence="1">Membrane</location>
    </subcellularLocation>
</comment>
<evidence type="ECO:0000256" key="4">
    <source>
        <dbReference type="ARBA" id="ARBA00022982"/>
    </source>
</evidence>
<comment type="caution">
    <text evidence="9">The sequence shown here is derived from an EMBL/GenBank/DDBJ whole genome shotgun (WGS) entry which is preliminary data.</text>
</comment>
<feature type="transmembrane region" description="Helical" evidence="7">
    <location>
        <begin position="74"/>
        <end position="98"/>
    </location>
</feature>
<evidence type="ECO:0000313" key="9">
    <source>
        <dbReference type="EMBL" id="KAJ9581287.1"/>
    </source>
</evidence>
<organism evidence="9 10">
    <name type="scientific">Diploptera punctata</name>
    <name type="common">Pacific beetle cockroach</name>
    <dbReference type="NCBI Taxonomy" id="6984"/>
    <lineage>
        <taxon>Eukaryota</taxon>
        <taxon>Metazoa</taxon>
        <taxon>Ecdysozoa</taxon>
        <taxon>Arthropoda</taxon>
        <taxon>Hexapoda</taxon>
        <taxon>Insecta</taxon>
        <taxon>Pterygota</taxon>
        <taxon>Neoptera</taxon>
        <taxon>Polyneoptera</taxon>
        <taxon>Dictyoptera</taxon>
        <taxon>Blattodea</taxon>
        <taxon>Blaberoidea</taxon>
        <taxon>Blaberidae</taxon>
        <taxon>Diplopterinae</taxon>
        <taxon>Diploptera</taxon>
    </lineage>
</organism>
<evidence type="ECO:0000313" key="10">
    <source>
        <dbReference type="Proteomes" id="UP001233999"/>
    </source>
</evidence>
<accession>A0AAD7ZJ63</accession>
<protein>
    <recommendedName>
        <fullName evidence="8">Cytochrome b561 domain-containing protein</fullName>
    </recommendedName>
</protein>
<keyword evidence="10" id="KW-1185">Reference proteome</keyword>
<evidence type="ECO:0000256" key="2">
    <source>
        <dbReference type="ARBA" id="ARBA00022448"/>
    </source>
</evidence>
<keyword evidence="4" id="KW-0249">Electron transport</keyword>
<name>A0AAD7ZJ63_DIPPU</name>
<keyword evidence="2" id="KW-0813">Transport</keyword>
<evidence type="ECO:0000256" key="5">
    <source>
        <dbReference type="ARBA" id="ARBA00022989"/>
    </source>
</evidence>
<evidence type="ECO:0000256" key="1">
    <source>
        <dbReference type="ARBA" id="ARBA00004370"/>
    </source>
</evidence>
<sequence>MASNSSDTRVVCCLLTCCGGIFTYFAVKLKDFVKPSYNKLGHTVIGVLSFTIAVVAEGTGFYTRSFSSNTSTSVQIACTVLMSLAAFIVLEGACMSVWSRIRRL</sequence>
<dbReference type="InterPro" id="IPR006593">
    <property type="entry name" value="Cyt_b561/ferric_Rdtase_TM"/>
</dbReference>
<dbReference type="AlphaFoldDB" id="A0AAD7ZJ63"/>
<proteinExistence type="predicted"/>
<reference evidence="9" key="2">
    <citation type="submission" date="2023-05" db="EMBL/GenBank/DDBJ databases">
        <authorList>
            <person name="Fouks B."/>
        </authorList>
    </citation>
    <scope>NUCLEOTIDE SEQUENCE</scope>
    <source>
        <strain evidence="9">Stay&amp;Tobe</strain>
        <tissue evidence="9">Testes</tissue>
    </source>
</reference>
<dbReference type="Pfam" id="PF03188">
    <property type="entry name" value="Cytochrom_B561"/>
    <property type="match status" value="1"/>
</dbReference>
<keyword evidence="3 7" id="KW-0812">Transmembrane</keyword>
<evidence type="ECO:0000256" key="3">
    <source>
        <dbReference type="ARBA" id="ARBA00022692"/>
    </source>
</evidence>